<dbReference type="AlphaFoldDB" id="A0A1M4VL35"/>
<sequence length="440" mass="50531">MFCIWGFALQAQNPSMALEPATDDLGNVTDEFQELFFKAIAQTAINNPSKAIEALQQCKMIDSTQMAVYNLLGKNHQQLKNFKSAQSAYQKAQKLASEDNKKLIRRQLFDLYLEQKSIEKAIEQALILSETDFSFKQELANLYLLNQQPQKALEVLRQIEQILGYSDYRDQMRLNIYMSTSMFQEGEAYFSNRLKTNTTDTSPYLALLELFSVKKDYKNIINIALQAKQNISYSDQVDAYLAKAYMVLNHPKKAKKATKNVVQSRRLTEAKKLEVIKAYKTFTAQDQDLQQDLLEVLNSAISTEEQSASKAELAQFYKTKNPQKAYDYFKQALDNKPQDFKLYKEVINLGLMLGAFSEVLNYSNSALELFPAQPVFYYAKSAALYEQSNLKNALQQLDMGFSLLVGQSVLQQKFHTLYIKIYKGLDQPEKIKFHQSQLNK</sequence>
<dbReference type="InterPro" id="IPR019734">
    <property type="entry name" value="TPR_rpt"/>
</dbReference>
<evidence type="ECO:0000313" key="2">
    <source>
        <dbReference type="EMBL" id="SHE69776.1"/>
    </source>
</evidence>
<organism evidence="2 3">
    <name type="scientific">Psychroflexus salarius</name>
    <dbReference type="NCBI Taxonomy" id="1155689"/>
    <lineage>
        <taxon>Bacteria</taxon>
        <taxon>Pseudomonadati</taxon>
        <taxon>Bacteroidota</taxon>
        <taxon>Flavobacteriia</taxon>
        <taxon>Flavobacteriales</taxon>
        <taxon>Flavobacteriaceae</taxon>
        <taxon>Psychroflexus</taxon>
    </lineage>
</organism>
<accession>A0A1M4VL35</accession>
<reference evidence="2 3" key="1">
    <citation type="submission" date="2016-11" db="EMBL/GenBank/DDBJ databases">
        <authorList>
            <person name="Jaros S."/>
            <person name="Januszkiewicz K."/>
            <person name="Wedrychowicz H."/>
        </authorList>
    </citation>
    <scope>NUCLEOTIDE SEQUENCE [LARGE SCALE GENOMIC DNA]</scope>
    <source>
        <strain evidence="2 3">DSM 25661</strain>
    </source>
</reference>
<keyword evidence="1" id="KW-0802">TPR repeat</keyword>
<dbReference type="STRING" id="1155689.SAMN05444278_104116"/>
<name>A0A1M4VL35_9FLAO</name>
<dbReference type="SUPFAM" id="SSF48452">
    <property type="entry name" value="TPR-like"/>
    <property type="match status" value="2"/>
</dbReference>
<keyword evidence="3" id="KW-1185">Reference proteome</keyword>
<gene>
    <name evidence="2" type="ORF">SAMN05444278_104116</name>
</gene>
<feature type="repeat" description="TPR" evidence="1">
    <location>
        <begin position="66"/>
        <end position="99"/>
    </location>
</feature>
<dbReference type="EMBL" id="FQTW01000004">
    <property type="protein sequence ID" value="SHE69776.1"/>
    <property type="molecule type" value="Genomic_DNA"/>
</dbReference>
<protein>
    <recommendedName>
        <fullName evidence="4">Tetratricopeptide repeat-containing protein</fullName>
    </recommendedName>
</protein>
<dbReference type="Gene3D" id="1.25.40.10">
    <property type="entry name" value="Tetratricopeptide repeat domain"/>
    <property type="match status" value="3"/>
</dbReference>
<dbReference type="PROSITE" id="PS50005">
    <property type="entry name" value="TPR"/>
    <property type="match status" value="1"/>
</dbReference>
<dbReference type="InterPro" id="IPR011990">
    <property type="entry name" value="TPR-like_helical_dom_sf"/>
</dbReference>
<dbReference type="SMART" id="SM00028">
    <property type="entry name" value="TPR"/>
    <property type="match status" value="4"/>
</dbReference>
<evidence type="ECO:0000256" key="1">
    <source>
        <dbReference type="PROSITE-ProRule" id="PRU00339"/>
    </source>
</evidence>
<proteinExistence type="predicted"/>
<dbReference type="Proteomes" id="UP000184462">
    <property type="component" value="Unassembled WGS sequence"/>
</dbReference>
<evidence type="ECO:0000313" key="3">
    <source>
        <dbReference type="Proteomes" id="UP000184462"/>
    </source>
</evidence>
<evidence type="ECO:0008006" key="4">
    <source>
        <dbReference type="Google" id="ProtNLM"/>
    </source>
</evidence>